<dbReference type="AlphaFoldDB" id="E2ZMH9"/>
<gene>
    <name evidence="1" type="ORF">HMPREF9436_02897</name>
</gene>
<evidence type="ECO:0000313" key="1">
    <source>
        <dbReference type="EMBL" id="EFQ05570.1"/>
    </source>
</evidence>
<evidence type="ECO:0000313" key="2">
    <source>
        <dbReference type="Proteomes" id="UP000006028"/>
    </source>
</evidence>
<dbReference type="STRING" id="748224.HMPREF9436_02897"/>
<dbReference type="Proteomes" id="UP000006028">
    <property type="component" value="Unassembled WGS sequence"/>
</dbReference>
<accession>E2ZMH9</accession>
<protein>
    <submittedName>
        <fullName evidence="1">Uncharacterized protein</fullName>
    </submittedName>
</protein>
<reference evidence="1 2" key="1">
    <citation type="submission" date="2010-08" db="EMBL/GenBank/DDBJ databases">
        <authorList>
            <person name="Weinstock G."/>
            <person name="Sodergren E."/>
            <person name="Clifton S."/>
            <person name="Fulton L."/>
            <person name="Fulton B."/>
            <person name="Courtney L."/>
            <person name="Fronick C."/>
            <person name="Harrison M."/>
            <person name="Strong C."/>
            <person name="Farmer C."/>
            <person name="Delahaunty K."/>
            <person name="Markovic C."/>
            <person name="Hall O."/>
            <person name="Minx P."/>
            <person name="Tomlinson C."/>
            <person name="Mitreva M."/>
            <person name="Hou S."/>
            <person name="Chen J."/>
            <person name="Wollam A."/>
            <person name="Pepin K.H."/>
            <person name="Johnson M."/>
            <person name="Bhonagiri V."/>
            <person name="Zhang X."/>
            <person name="Suruliraj S."/>
            <person name="Warren W."/>
            <person name="Chinwalla A."/>
            <person name="Mardis E.R."/>
            <person name="Wilson R.K."/>
        </authorList>
    </citation>
    <scope>NUCLEOTIDE SEQUENCE [LARGE SCALE GENOMIC DNA]</scope>
    <source>
        <strain evidence="1 2">KLE1255</strain>
    </source>
</reference>
<dbReference type="HOGENOM" id="CLU_2219177_0_0_9"/>
<proteinExistence type="predicted"/>
<dbReference type="EMBL" id="AECU01000213">
    <property type="protein sequence ID" value="EFQ05570.1"/>
    <property type="molecule type" value="Genomic_DNA"/>
</dbReference>
<name>E2ZMH9_9FIRM</name>
<dbReference type="BioCyc" id="FCF748224-HMP:GTSS-915-MONOMER"/>
<organism evidence="1 2">
    <name type="scientific">Faecalibacterium cf. prausnitzii KLE1255</name>
    <dbReference type="NCBI Taxonomy" id="748224"/>
    <lineage>
        <taxon>Bacteria</taxon>
        <taxon>Bacillati</taxon>
        <taxon>Bacillota</taxon>
        <taxon>Clostridia</taxon>
        <taxon>Eubacteriales</taxon>
        <taxon>Oscillospiraceae</taxon>
        <taxon>Faecalibacterium</taxon>
    </lineage>
</organism>
<sequence>MHPAIAVLAGISCRGSGWCACGRASKSVSAFADKSIRTCEKAVARQLSKNIVRNPELFQGQNGSKRFRVFDFSQFPRAGCYRIFSIPLFCPRPALFNPDSSCYNIH</sequence>
<comment type="caution">
    <text evidence="1">The sequence shown here is derived from an EMBL/GenBank/DDBJ whole genome shotgun (WGS) entry which is preliminary data.</text>
</comment>